<dbReference type="EMBL" id="FPBP01000005">
    <property type="protein sequence ID" value="SFU65030.1"/>
    <property type="molecule type" value="Genomic_DNA"/>
</dbReference>
<dbReference type="STRING" id="463301.SAMN04487955_105145"/>
<evidence type="ECO:0008006" key="3">
    <source>
        <dbReference type="Google" id="ProtNLM"/>
    </source>
</evidence>
<protein>
    <recommendedName>
        <fullName evidence="3">DUF2892 domain-containing protein</fullName>
    </recommendedName>
</protein>
<dbReference type="Gene3D" id="6.10.140.1340">
    <property type="match status" value="1"/>
</dbReference>
<reference evidence="2" key="1">
    <citation type="submission" date="2016-10" db="EMBL/GenBank/DDBJ databases">
        <authorList>
            <person name="Varghese N."/>
            <person name="Submissions S."/>
        </authorList>
    </citation>
    <scope>NUCLEOTIDE SEQUENCE [LARGE SCALE GENOMIC DNA]</scope>
    <source>
        <strain evidence="2">CGMCC 1.6981</strain>
    </source>
</reference>
<dbReference type="Proteomes" id="UP000198693">
    <property type="component" value="Unassembled WGS sequence"/>
</dbReference>
<proteinExistence type="predicted"/>
<dbReference type="OrthoDB" id="9799383at2"/>
<evidence type="ECO:0000313" key="1">
    <source>
        <dbReference type="EMBL" id="SFU65030.1"/>
    </source>
</evidence>
<keyword evidence="2" id="KW-1185">Reference proteome</keyword>
<gene>
    <name evidence="1" type="ORF">SAMN04487955_105145</name>
</gene>
<organism evidence="1 2">
    <name type="scientific">Halomonas korlensis</name>
    <dbReference type="NCBI Taxonomy" id="463301"/>
    <lineage>
        <taxon>Bacteria</taxon>
        <taxon>Pseudomonadati</taxon>
        <taxon>Pseudomonadota</taxon>
        <taxon>Gammaproteobacteria</taxon>
        <taxon>Oceanospirillales</taxon>
        <taxon>Halomonadaceae</taxon>
        <taxon>Halomonas</taxon>
    </lineage>
</organism>
<accession>A0A1I7HWG7</accession>
<sequence>MFPSTVTRVERNTSERVNNAIQARMKRSIAYYAENPDEIAERLDELDHEWDIERTLEANAATISLAGIGLGALVDKRWLVLPFAVSGFLLQHALQRWCPPVVLFRHRGVRTASEINHERYALKALRGDFDNIEMAGEIGARERVENVLLHVKT</sequence>
<evidence type="ECO:0000313" key="2">
    <source>
        <dbReference type="Proteomes" id="UP000198693"/>
    </source>
</evidence>
<dbReference type="RefSeq" id="WP_089795079.1">
    <property type="nucleotide sequence ID" value="NZ_FPBP01000005.1"/>
</dbReference>
<dbReference type="AlphaFoldDB" id="A0A1I7HWG7"/>
<name>A0A1I7HWG7_9GAMM</name>